<protein>
    <recommendedName>
        <fullName evidence="2">DUF4283 domain-containing protein</fullName>
    </recommendedName>
</protein>
<organism evidence="3 4">
    <name type="scientific">Brassica cretica</name>
    <name type="common">Mustard</name>
    <dbReference type="NCBI Taxonomy" id="69181"/>
    <lineage>
        <taxon>Eukaryota</taxon>
        <taxon>Viridiplantae</taxon>
        <taxon>Streptophyta</taxon>
        <taxon>Embryophyta</taxon>
        <taxon>Tracheophyta</taxon>
        <taxon>Spermatophyta</taxon>
        <taxon>Magnoliopsida</taxon>
        <taxon>eudicotyledons</taxon>
        <taxon>Gunneridae</taxon>
        <taxon>Pentapetalae</taxon>
        <taxon>rosids</taxon>
        <taxon>malvids</taxon>
        <taxon>Brassicales</taxon>
        <taxon>Brassicaceae</taxon>
        <taxon>Brassiceae</taxon>
        <taxon>Brassica</taxon>
    </lineage>
</organism>
<dbReference type="EMBL" id="QGKX02000095">
    <property type="protein sequence ID" value="KAF3571339.1"/>
    <property type="molecule type" value="Genomic_DNA"/>
</dbReference>
<evidence type="ECO:0000259" key="2">
    <source>
        <dbReference type="Pfam" id="PF14111"/>
    </source>
</evidence>
<evidence type="ECO:0000256" key="1">
    <source>
        <dbReference type="SAM" id="MobiDB-lite"/>
    </source>
</evidence>
<sequence>MATLDEGDVDSQNPSNGGALKDSSLSADPSKAFSLSEDVGVEKTDAIRTSPWKRGSDCDFSVPAIDIVDGVASMVIPEEVFDEAELLWKRYEVGYFIGDAPHMGSIHATINRIWASPKGGSKIDVQFIEKNTVLFRIENGHTRARVIQRLYWHISDVPLVVSEWSPESALKPPDLSAMPLWIDLKGVTNGLFSHKGLKCLTRAAGKFASFTPIPKNGSECKSTGVAIRKRGVAAEEVDAAKSCLEVVQSGSPAEIERGGNVVTDLLRELAALPTGSHAQGGEQVLQLKGVRMEDNREISPRLQIF</sequence>
<evidence type="ECO:0000313" key="4">
    <source>
        <dbReference type="Proteomes" id="UP000712600"/>
    </source>
</evidence>
<comment type="caution">
    <text evidence="3">The sequence shown here is derived from an EMBL/GenBank/DDBJ whole genome shotgun (WGS) entry which is preliminary data.</text>
</comment>
<dbReference type="Proteomes" id="UP000712600">
    <property type="component" value="Unassembled WGS sequence"/>
</dbReference>
<dbReference type="AlphaFoldDB" id="A0A8S9RF66"/>
<evidence type="ECO:0000313" key="3">
    <source>
        <dbReference type="EMBL" id="KAF3571339.1"/>
    </source>
</evidence>
<gene>
    <name evidence="3" type="ORF">F2Q69_00058424</name>
</gene>
<proteinExistence type="predicted"/>
<dbReference type="InterPro" id="IPR025558">
    <property type="entry name" value="DUF4283"/>
</dbReference>
<dbReference type="PANTHER" id="PTHR31286">
    <property type="entry name" value="GLYCINE-RICH CELL WALL STRUCTURAL PROTEIN 1.8-LIKE"/>
    <property type="match status" value="1"/>
</dbReference>
<dbReference type="InterPro" id="IPR040256">
    <property type="entry name" value="At4g02000-like"/>
</dbReference>
<dbReference type="Pfam" id="PF14111">
    <property type="entry name" value="DUF4283"/>
    <property type="match status" value="1"/>
</dbReference>
<name>A0A8S9RF66_BRACR</name>
<feature type="domain" description="DUF4283" evidence="2">
    <location>
        <begin position="86"/>
        <end position="170"/>
    </location>
</feature>
<accession>A0A8S9RF66</accession>
<reference evidence="3" key="1">
    <citation type="submission" date="2019-12" db="EMBL/GenBank/DDBJ databases">
        <title>Genome sequencing and annotation of Brassica cretica.</title>
        <authorList>
            <person name="Studholme D.J."/>
            <person name="Sarris P."/>
        </authorList>
    </citation>
    <scope>NUCLEOTIDE SEQUENCE</scope>
    <source>
        <strain evidence="3">PFS-109/04</strain>
        <tissue evidence="3">Leaf</tissue>
    </source>
</reference>
<dbReference type="PANTHER" id="PTHR31286:SF148">
    <property type="entry name" value="DUF4283 DOMAIN-CONTAINING PROTEIN"/>
    <property type="match status" value="1"/>
</dbReference>
<feature type="region of interest" description="Disordered" evidence="1">
    <location>
        <begin position="1"/>
        <end position="33"/>
    </location>
</feature>